<keyword evidence="4 6" id="KW-1133">Transmembrane helix</keyword>
<feature type="transmembrane region" description="Helical" evidence="6">
    <location>
        <begin position="215"/>
        <end position="236"/>
    </location>
</feature>
<gene>
    <name evidence="7" type="ORF">ROA7745_03835</name>
</gene>
<sequence>MMFLRSGMFLLLSLILVICAVVWSGLDLRNLLHRLIEAPHWLLLCFIVLTGIQITISAIKWRIVVNQLTPETSPPGFSFFLTCSSASALLSQLLTTYVSSVVVRGWAGRRFHGIPITRGAGSSVFEQLFDVVVLMCIAIGTLITWIVGGGALTWVLFVTLFVVLGMLASTRLNHIIPVLRQLHPKLSGHEALLDDCGIARICSGPTVSALYGLSVLRYLVMLARAPLIVIALGYSISSLDAAQGFTIVQTTQLAAFTPGNLGLQEWGWSGVLAFLGYGFEKPLEFALALRVMGLTSMIIVTPLLMAPVFSARKAMA</sequence>
<name>A0A1X7BWH3_9RHOB</name>
<evidence type="ECO:0000313" key="8">
    <source>
        <dbReference type="Proteomes" id="UP000193224"/>
    </source>
</evidence>
<dbReference type="EMBL" id="FWXB01000018">
    <property type="protein sequence ID" value="SMC13973.1"/>
    <property type="molecule type" value="Genomic_DNA"/>
</dbReference>
<keyword evidence="3 6" id="KW-0812">Transmembrane</keyword>
<dbReference type="InterPro" id="IPR022791">
    <property type="entry name" value="L-PG_synthase/AglD"/>
</dbReference>
<evidence type="ECO:0000256" key="4">
    <source>
        <dbReference type="ARBA" id="ARBA00022989"/>
    </source>
</evidence>
<accession>A0A1X7BWH3</accession>
<evidence type="ECO:0000256" key="3">
    <source>
        <dbReference type="ARBA" id="ARBA00022692"/>
    </source>
</evidence>
<dbReference type="Proteomes" id="UP000193224">
    <property type="component" value="Unassembled WGS sequence"/>
</dbReference>
<dbReference type="Pfam" id="PF03706">
    <property type="entry name" value="LPG_synthase_TM"/>
    <property type="match status" value="1"/>
</dbReference>
<feature type="transmembrane region" description="Helical" evidence="6">
    <location>
        <begin position="6"/>
        <end position="26"/>
    </location>
</feature>
<feature type="transmembrane region" description="Helical" evidence="6">
    <location>
        <begin position="38"/>
        <end position="59"/>
    </location>
</feature>
<evidence type="ECO:0000256" key="2">
    <source>
        <dbReference type="ARBA" id="ARBA00022475"/>
    </source>
</evidence>
<evidence type="ECO:0000256" key="6">
    <source>
        <dbReference type="SAM" id="Phobius"/>
    </source>
</evidence>
<feature type="transmembrane region" description="Helical" evidence="6">
    <location>
        <begin position="287"/>
        <end position="309"/>
    </location>
</feature>
<dbReference type="OrthoDB" id="7888951at2"/>
<organism evidence="7 8">
    <name type="scientific">Roseovarius aestuarii</name>
    <dbReference type="NCBI Taxonomy" id="475083"/>
    <lineage>
        <taxon>Bacteria</taxon>
        <taxon>Pseudomonadati</taxon>
        <taxon>Pseudomonadota</taxon>
        <taxon>Alphaproteobacteria</taxon>
        <taxon>Rhodobacterales</taxon>
        <taxon>Roseobacteraceae</taxon>
        <taxon>Roseovarius</taxon>
    </lineage>
</organism>
<evidence type="ECO:0008006" key="9">
    <source>
        <dbReference type="Google" id="ProtNLM"/>
    </source>
</evidence>
<proteinExistence type="predicted"/>
<protein>
    <recommendedName>
        <fullName evidence="9">Flippase-like domain-containing protein</fullName>
    </recommendedName>
</protein>
<reference evidence="7 8" key="1">
    <citation type="submission" date="2017-03" db="EMBL/GenBank/DDBJ databases">
        <authorList>
            <person name="Afonso C.L."/>
            <person name="Miller P.J."/>
            <person name="Scott M.A."/>
            <person name="Spackman E."/>
            <person name="Goraichik I."/>
            <person name="Dimitrov K.M."/>
            <person name="Suarez D.L."/>
            <person name="Swayne D.E."/>
        </authorList>
    </citation>
    <scope>NUCLEOTIDE SEQUENCE [LARGE SCALE GENOMIC DNA]</scope>
    <source>
        <strain evidence="7 8">CECT 7745</strain>
    </source>
</reference>
<keyword evidence="8" id="KW-1185">Reference proteome</keyword>
<keyword evidence="5 6" id="KW-0472">Membrane</keyword>
<evidence type="ECO:0000256" key="5">
    <source>
        <dbReference type="ARBA" id="ARBA00023136"/>
    </source>
</evidence>
<feature type="transmembrane region" description="Helical" evidence="6">
    <location>
        <begin position="128"/>
        <end position="148"/>
    </location>
</feature>
<evidence type="ECO:0000313" key="7">
    <source>
        <dbReference type="EMBL" id="SMC13973.1"/>
    </source>
</evidence>
<comment type="subcellular location">
    <subcellularLocation>
        <location evidence="1">Cell membrane</location>
        <topology evidence="1">Multi-pass membrane protein</topology>
    </subcellularLocation>
</comment>
<evidence type="ECO:0000256" key="1">
    <source>
        <dbReference type="ARBA" id="ARBA00004651"/>
    </source>
</evidence>
<dbReference type="GO" id="GO:0005886">
    <property type="term" value="C:plasma membrane"/>
    <property type="evidence" value="ECO:0007669"/>
    <property type="project" value="UniProtKB-SubCell"/>
</dbReference>
<feature type="transmembrane region" description="Helical" evidence="6">
    <location>
        <begin position="79"/>
        <end position="107"/>
    </location>
</feature>
<keyword evidence="2" id="KW-1003">Cell membrane</keyword>
<dbReference type="AlphaFoldDB" id="A0A1X7BWH3"/>